<dbReference type="AlphaFoldDB" id="X1HUQ5"/>
<proteinExistence type="predicted"/>
<feature type="non-terminal residue" evidence="1">
    <location>
        <position position="1"/>
    </location>
</feature>
<sequence>VDNSKKIIEYNLINLWQGKKYKKKNIHLLVILPKKNNPWADIYALKSEDLCDNKPILLRINLDNKKCLDENGNSYEIYPLSVAIDEFSKENDNIRNRLEYDWDKFKKQICDTKVDHKIKKEDEFSNFLREYLDWNKNFIIDGKEVVDIKIISSGGPDVQLEFSGGTTQMIELEHEWKNYLDHGHHYNHAFNNVWIYADEDIDEDRILKLYTKEKDKHGDRIPDVFLGLKDGKRKAYRVNWDSGNFKEIEVRFK</sequence>
<gene>
    <name evidence="1" type="ORF">S03H2_47622</name>
</gene>
<name>X1HUQ5_9ZZZZ</name>
<reference evidence="1" key="1">
    <citation type="journal article" date="2014" name="Front. Microbiol.">
        <title>High frequency of phylogenetically diverse reductive dehalogenase-homologous genes in deep subseafloor sedimentary metagenomes.</title>
        <authorList>
            <person name="Kawai M."/>
            <person name="Futagami T."/>
            <person name="Toyoda A."/>
            <person name="Takaki Y."/>
            <person name="Nishi S."/>
            <person name="Hori S."/>
            <person name="Arai W."/>
            <person name="Tsubouchi T."/>
            <person name="Morono Y."/>
            <person name="Uchiyama I."/>
            <person name="Ito T."/>
            <person name="Fujiyama A."/>
            <person name="Inagaki F."/>
            <person name="Takami H."/>
        </authorList>
    </citation>
    <scope>NUCLEOTIDE SEQUENCE</scope>
    <source>
        <strain evidence="1">Expedition CK06-06</strain>
    </source>
</reference>
<dbReference type="EMBL" id="BARU01029977">
    <property type="protein sequence ID" value="GAH73202.1"/>
    <property type="molecule type" value="Genomic_DNA"/>
</dbReference>
<accession>X1HUQ5</accession>
<protein>
    <submittedName>
        <fullName evidence="1">Uncharacterized protein</fullName>
    </submittedName>
</protein>
<comment type="caution">
    <text evidence="1">The sequence shown here is derived from an EMBL/GenBank/DDBJ whole genome shotgun (WGS) entry which is preliminary data.</text>
</comment>
<evidence type="ECO:0000313" key="1">
    <source>
        <dbReference type="EMBL" id="GAH73202.1"/>
    </source>
</evidence>
<organism evidence="1">
    <name type="scientific">marine sediment metagenome</name>
    <dbReference type="NCBI Taxonomy" id="412755"/>
    <lineage>
        <taxon>unclassified sequences</taxon>
        <taxon>metagenomes</taxon>
        <taxon>ecological metagenomes</taxon>
    </lineage>
</organism>